<dbReference type="AlphaFoldDB" id="A0A8T0C202"/>
<dbReference type="Pfam" id="PF13417">
    <property type="entry name" value="GST_N_3"/>
    <property type="match status" value="1"/>
</dbReference>
<organism evidence="2 3">
    <name type="scientific">Pseudoalteromonas rubra</name>
    <dbReference type="NCBI Taxonomy" id="43658"/>
    <lineage>
        <taxon>Bacteria</taxon>
        <taxon>Pseudomonadati</taxon>
        <taxon>Pseudomonadota</taxon>
        <taxon>Gammaproteobacteria</taxon>
        <taxon>Alteromonadales</taxon>
        <taxon>Pseudoalteromonadaceae</taxon>
        <taxon>Pseudoalteromonas</taxon>
    </lineage>
</organism>
<proteinExistence type="predicted"/>
<name>A0A8T0C202_9GAMM</name>
<evidence type="ECO:0000313" key="3">
    <source>
        <dbReference type="Proteomes" id="UP000016480"/>
    </source>
</evidence>
<accession>A0A8T0C202</accession>
<dbReference type="Gene3D" id="3.40.30.10">
    <property type="entry name" value="Glutaredoxin"/>
    <property type="match status" value="1"/>
</dbReference>
<dbReference type="SUPFAM" id="SSF52833">
    <property type="entry name" value="Thioredoxin-like"/>
    <property type="match status" value="1"/>
</dbReference>
<gene>
    <name evidence="2" type="ORF">PRUB_b0444</name>
</gene>
<dbReference type="EMBL" id="AHCD03000044">
    <property type="protein sequence ID" value="KAF7781281.1"/>
    <property type="molecule type" value="Genomic_DNA"/>
</dbReference>
<dbReference type="Proteomes" id="UP000016480">
    <property type="component" value="Unassembled WGS sequence"/>
</dbReference>
<protein>
    <recommendedName>
        <fullName evidence="1">GST N-terminal domain-containing protein</fullName>
    </recommendedName>
</protein>
<dbReference type="InterPro" id="IPR004045">
    <property type="entry name" value="Glutathione_S-Trfase_N"/>
</dbReference>
<reference evidence="2 3" key="1">
    <citation type="journal article" date="2012" name="J. Bacteriol.">
        <title>Genome sequence of the cycloprodigiosin-producing bacterial strain Pseudoalteromonas rubra ATCC 29570(T).</title>
        <authorList>
            <person name="Xie B.B."/>
            <person name="Shu Y.L."/>
            <person name="Qin Q.L."/>
            <person name="Rong J.C."/>
            <person name="Zhang X.Y."/>
            <person name="Chen X.L."/>
            <person name="Zhou B.C."/>
            <person name="Zhang Y.Z."/>
        </authorList>
    </citation>
    <scope>NUCLEOTIDE SEQUENCE [LARGE SCALE GENOMIC DNA]</scope>
    <source>
        <strain evidence="2 3">DSM 6842</strain>
    </source>
</reference>
<feature type="domain" description="GST N-terminal" evidence="1">
    <location>
        <begin position="3"/>
        <end position="31"/>
    </location>
</feature>
<dbReference type="GeneID" id="61360198"/>
<sequence length="37" mass="4417">MELYGRMTSFNVQKVRWLLEELAVSYTHIELGGRFEL</sequence>
<dbReference type="InterPro" id="IPR036249">
    <property type="entry name" value="Thioredoxin-like_sf"/>
</dbReference>
<dbReference type="RefSeq" id="WP_010379965.1">
    <property type="nucleotide sequence ID" value="NZ_AHCD03000044.1"/>
</dbReference>
<comment type="caution">
    <text evidence="2">The sequence shown here is derived from an EMBL/GenBank/DDBJ whole genome shotgun (WGS) entry which is preliminary data.</text>
</comment>
<evidence type="ECO:0000313" key="2">
    <source>
        <dbReference type="EMBL" id="KAF7781281.1"/>
    </source>
</evidence>
<evidence type="ECO:0000259" key="1">
    <source>
        <dbReference type="Pfam" id="PF13417"/>
    </source>
</evidence>